<protein>
    <submittedName>
        <fullName evidence="2">Uncharacterized protein</fullName>
    </submittedName>
</protein>
<dbReference type="RefSeq" id="WP_121522034.1">
    <property type="nucleotide sequence ID" value="NZ_RCHR01000002.1"/>
</dbReference>
<dbReference type="PROSITE" id="PS50005">
    <property type="entry name" value="TPR"/>
    <property type="match status" value="1"/>
</dbReference>
<dbReference type="InterPro" id="IPR019734">
    <property type="entry name" value="TPR_rpt"/>
</dbReference>
<evidence type="ECO:0000313" key="2">
    <source>
        <dbReference type="EMBL" id="RLL46783.1"/>
    </source>
</evidence>
<evidence type="ECO:0000313" key="3">
    <source>
        <dbReference type="Proteomes" id="UP000270219"/>
    </source>
</evidence>
<organism evidence="2 3">
    <name type="scientific">Oceanobacillus piezotolerans</name>
    <dbReference type="NCBI Taxonomy" id="2448030"/>
    <lineage>
        <taxon>Bacteria</taxon>
        <taxon>Bacillati</taxon>
        <taxon>Bacillota</taxon>
        <taxon>Bacilli</taxon>
        <taxon>Bacillales</taxon>
        <taxon>Bacillaceae</taxon>
        <taxon>Oceanobacillus</taxon>
    </lineage>
</organism>
<dbReference type="Proteomes" id="UP000270219">
    <property type="component" value="Unassembled WGS sequence"/>
</dbReference>
<accession>A0A498D8Q9</accession>
<evidence type="ECO:0000256" key="1">
    <source>
        <dbReference type="PROSITE-ProRule" id="PRU00339"/>
    </source>
</evidence>
<proteinExistence type="predicted"/>
<keyword evidence="1" id="KW-0802">TPR repeat</keyword>
<dbReference type="InterPro" id="IPR011990">
    <property type="entry name" value="TPR-like_helical_dom_sf"/>
</dbReference>
<dbReference type="EMBL" id="RCHR01000002">
    <property type="protein sequence ID" value="RLL46783.1"/>
    <property type="molecule type" value="Genomic_DNA"/>
</dbReference>
<sequence>MHANHFKVQLNKKHRTLKAEELIIYNQSKIIAATDVKGSYYYLVFYKDQYINGVKANKIRLNSFIHLAFKNGISFSGTHPLTNRILATDQPFRFVKFNALINTLHKSYSMKEVVFIFIFFDSFIKQDSSKKLLKDTFYHFRRNGKNYKSYQILKTYLHFFPKDKFAYDMVHNIAFQRYETMYQQLDLLYEKDPTYVEAVSYDFHLDPAYAIHLFQLYQTQNRSMDKLAIRLAMLKRTYSSQNLAEIEESISSLSIKDQILIFKDLLQKQNHPLLQEKLFSRLLENEDSNSIASFLMEYDFQPTNEQISLVLKHIDNADARLLAGYFNSSSSRLVQLSNQSAHILGELIKPFVSAFLQEYEVKEVIAWCSELRTASHRLPIEQKLAKMEQLRDDPDNQLTLGELYLDLHQLEKSIECFKWEMELHPENPKPVSYLSKVYKQLGKKEEAKAYQQLFVQMNK</sequence>
<comment type="caution">
    <text evidence="2">The sequence shown here is derived from an EMBL/GenBank/DDBJ whole genome shotgun (WGS) entry which is preliminary data.</text>
</comment>
<dbReference type="OrthoDB" id="2676051at2"/>
<feature type="repeat" description="TPR" evidence="1">
    <location>
        <begin position="394"/>
        <end position="427"/>
    </location>
</feature>
<gene>
    <name evidence="2" type="ORF">D8M04_06160</name>
</gene>
<dbReference type="Gene3D" id="1.25.40.10">
    <property type="entry name" value="Tetratricopeptide repeat domain"/>
    <property type="match status" value="1"/>
</dbReference>
<dbReference type="AlphaFoldDB" id="A0A498D8Q9"/>
<keyword evidence="3" id="KW-1185">Reference proteome</keyword>
<reference evidence="2 3" key="1">
    <citation type="submission" date="2018-10" db="EMBL/GenBank/DDBJ databases">
        <title>Oceanobacillus sp. YLB-02 draft genome.</title>
        <authorList>
            <person name="Yu L."/>
        </authorList>
    </citation>
    <scope>NUCLEOTIDE SEQUENCE [LARGE SCALE GENOMIC DNA]</scope>
    <source>
        <strain evidence="2 3">YLB-02</strain>
    </source>
</reference>
<name>A0A498D8Q9_9BACI</name>
<dbReference type="SUPFAM" id="SSF48452">
    <property type="entry name" value="TPR-like"/>
    <property type="match status" value="1"/>
</dbReference>